<evidence type="ECO:0000313" key="2">
    <source>
        <dbReference type="Proteomes" id="UP000324222"/>
    </source>
</evidence>
<comment type="caution">
    <text evidence="1">The sequence shown here is derived from an EMBL/GenBank/DDBJ whole genome shotgun (WGS) entry which is preliminary data.</text>
</comment>
<evidence type="ECO:0000313" key="1">
    <source>
        <dbReference type="EMBL" id="MPC52066.1"/>
    </source>
</evidence>
<organism evidence="1 2">
    <name type="scientific">Portunus trituberculatus</name>
    <name type="common">Swimming crab</name>
    <name type="synonym">Neptunus trituberculatus</name>
    <dbReference type="NCBI Taxonomy" id="210409"/>
    <lineage>
        <taxon>Eukaryota</taxon>
        <taxon>Metazoa</taxon>
        <taxon>Ecdysozoa</taxon>
        <taxon>Arthropoda</taxon>
        <taxon>Crustacea</taxon>
        <taxon>Multicrustacea</taxon>
        <taxon>Malacostraca</taxon>
        <taxon>Eumalacostraca</taxon>
        <taxon>Eucarida</taxon>
        <taxon>Decapoda</taxon>
        <taxon>Pleocyemata</taxon>
        <taxon>Brachyura</taxon>
        <taxon>Eubrachyura</taxon>
        <taxon>Portunoidea</taxon>
        <taxon>Portunidae</taxon>
        <taxon>Portuninae</taxon>
        <taxon>Portunus</taxon>
    </lineage>
</organism>
<dbReference type="EMBL" id="VSRR010010604">
    <property type="protein sequence ID" value="MPC52066.1"/>
    <property type="molecule type" value="Genomic_DNA"/>
</dbReference>
<keyword evidence="2" id="KW-1185">Reference proteome</keyword>
<proteinExistence type="predicted"/>
<reference evidence="1 2" key="1">
    <citation type="submission" date="2019-05" db="EMBL/GenBank/DDBJ databases">
        <title>Another draft genome of Portunus trituberculatus and its Hox gene families provides insights of decapod evolution.</title>
        <authorList>
            <person name="Jeong J.-H."/>
            <person name="Song I."/>
            <person name="Kim S."/>
            <person name="Choi T."/>
            <person name="Kim D."/>
            <person name="Ryu S."/>
            <person name="Kim W."/>
        </authorList>
    </citation>
    <scope>NUCLEOTIDE SEQUENCE [LARGE SCALE GENOMIC DNA]</scope>
    <source>
        <tissue evidence="1">Muscle</tissue>
    </source>
</reference>
<accession>A0A5B7G2P3</accession>
<gene>
    <name evidence="1" type="ORF">E2C01_045926</name>
</gene>
<dbReference type="AlphaFoldDB" id="A0A5B7G2P3"/>
<dbReference type="Proteomes" id="UP000324222">
    <property type="component" value="Unassembled WGS sequence"/>
</dbReference>
<name>A0A5B7G2P3_PORTR</name>
<sequence>MFFLQYGDRTLHEYTALLPYYTFLGNCGGERLDPQDDLVNILHQMPLCPINRHLRLSMSYYSMSSETGEQGKGRYLRKMLTT</sequence>
<protein>
    <submittedName>
        <fullName evidence="1">Uncharacterized protein</fullName>
    </submittedName>
</protein>